<dbReference type="OMA" id="GVFIWDI"/>
<keyword evidence="2" id="KW-0677">Repeat</keyword>
<dbReference type="InterPro" id="IPR019775">
    <property type="entry name" value="WD40_repeat_CS"/>
</dbReference>
<evidence type="ECO:0000313" key="4">
    <source>
        <dbReference type="EMBL" id="RMX53359.1"/>
    </source>
</evidence>
<evidence type="ECO:0000256" key="1">
    <source>
        <dbReference type="ARBA" id="ARBA00022574"/>
    </source>
</evidence>
<dbReference type="Pfam" id="PF00400">
    <property type="entry name" value="WD40"/>
    <property type="match status" value="7"/>
</dbReference>
<organism evidence="4 5">
    <name type="scientific">Pocillopora damicornis</name>
    <name type="common">Cauliflower coral</name>
    <name type="synonym">Millepora damicornis</name>
    <dbReference type="NCBI Taxonomy" id="46731"/>
    <lineage>
        <taxon>Eukaryota</taxon>
        <taxon>Metazoa</taxon>
        <taxon>Cnidaria</taxon>
        <taxon>Anthozoa</taxon>
        <taxon>Hexacorallia</taxon>
        <taxon>Scleractinia</taxon>
        <taxon>Astrocoeniina</taxon>
        <taxon>Pocilloporidae</taxon>
        <taxon>Pocillopora</taxon>
    </lineage>
</organism>
<dbReference type="EMBL" id="RCHS01001465">
    <property type="protein sequence ID" value="RMX53359.1"/>
    <property type="molecule type" value="Genomic_DNA"/>
</dbReference>
<comment type="caution">
    <text evidence="4">The sequence shown here is derived from an EMBL/GenBank/DDBJ whole genome shotgun (WGS) entry which is preliminary data.</text>
</comment>
<dbReference type="PROSITE" id="PS00678">
    <property type="entry name" value="WD_REPEATS_1"/>
    <property type="match status" value="2"/>
</dbReference>
<accession>A0A3M6UIH6</accession>
<dbReference type="STRING" id="46731.A0A3M6UIH6"/>
<evidence type="ECO:0000313" key="5">
    <source>
        <dbReference type="Proteomes" id="UP000275408"/>
    </source>
</evidence>
<dbReference type="InterPro" id="IPR020472">
    <property type="entry name" value="WD40_PAC1"/>
</dbReference>
<dbReference type="InterPro" id="IPR015943">
    <property type="entry name" value="WD40/YVTN_repeat-like_dom_sf"/>
</dbReference>
<feature type="repeat" description="WD" evidence="3">
    <location>
        <begin position="367"/>
        <end position="409"/>
    </location>
</feature>
<protein>
    <recommendedName>
        <fullName evidence="6">Anaphase-promoting complex subunit 4 WD40 domain-containing protein</fullName>
    </recommendedName>
</protein>
<sequence>MSLMKQVSLLPAGCQPWNLDVCAASSNGDRFAYCATLAVYVYELDPQFKEFRLSVILAQHRKTITCISWHPQNPDVLATSSSDCKIYIWSVSQERVIGTLESIKSPPSCIGWCPQDLESIAYISGRGPMCIWNYTTRDYTMVFKHLESMTFFSEVCQFRWNQRKVGKLVFGHNDGSISVINPRQKAFKHYFRPEPYEDYDEEDPVISLEWDPLSVDYLLVANTQGSLRLIDTDSMTIIMNFKLPSSATKIHTLSWVSSAPGVFVTGDSQGGILRIWNVSKSSPLTSIKLKMTGFHALTVVQPDQTFEPTNNNQTSLGMSSTSVAVQPPSQPNHITYALPPARILCTFMDGGVGLYDLGKRKWSFLRDMGHIETIFDCKFKPESPDLLATASFDGTIKVWDVNTMTAVHSSPGNEGIIYAVSWAPGDVNCLCGATAKQGVFIWDISKEKIIKRFTEHGKQHVYNVSWNHKDSRRIASCSADGTCVVRQVDGTLVKRYKHPGPVYGCDWSLNNRDMIATGCEDKCVRVFYVAASTDLPLKVFSGHTAKIFHVKWSPIREAILCSGSDDGTIKVWDYTEDSCVHTLEGHKAPVRGLLWNPEIPYLLISGSWDFAIRIWDTRDGTCLETVLDHGADVYGLTCHRYRPFTVASCSRDSTVRIWSMSHLACSLQIDVLAERPLDNLMTTNIEAAMSSGGTPLLNGRVSRELKATVATKGEASHWSAIKLFSDFFIPPCGAKNLWDLVLVLRDGDDNLLPASYSKGIMHTKHLVKHKASEAQELETVRAMSRRGGLMSKKEDRIREAANLHVKIGQLQRYCELMVELGEWDRALAMAPGISMDYWKELMERRTTQLMREDDDSAVPYCVSLGDAAKLVSFFSSRGQLHDALLAAQVACEGGLTTLLQKKEKKIPDLRKNDVLPSLINHMTDENKGLLQSTSAALADWYFYSGQPVLAACCHLAVGDITFALSKLIRGNELELAVSMGMVISDNSHMYHQAVEFLARKCERLGKWDTCIVLLKSLPSCENLLFKSCARCQGTVTEVNELHEKAGLPSVEECLQKAQQFCDENKFIDAMKYYLVSSSPELALDIGLNLVRDVMSKPYWVLDDVLTVLQWMSCIRTDRLQQSRTSKQRQELLVLSAYLGALLAIRRKYTPIIHPLFKHARQLMHQDKGELAVTTSQIDTESEAWLAFNQPLDPSVTPTPEQKAVWDLLLKRVGAEPSACLVGEDMVTGSLLPSHSDVQVSCLTGERIKGQAFFLNDGRSVMSLNHALMWAKVNVFSLVGNGVRLEPF</sequence>
<feature type="repeat" description="WD" evidence="3">
    <location>
        <begin position="540"/>
        <end position="582"/>
    </location>
</feature>
<dbReference type="CDD" id="cd00200">
    <property type="entry name" value="WD40"/>
    <property type="match status" value="1"/>
</dbReference>
<gene>
    <name evidence="4" type="ORF">pdam_00018697</name>
</gene>
<dbReference type="InterPro" id="IPR036322">
    <property type="entry name" value="WD40_repeat_dom_sf"/>
</dbReference>
<dbReference type="PROSITE" id="PS50294">
    <property type="entry name" value="WD_REPEATS_REGION"/>
    <property type="match status" value="4"/>
</dbReference>
<dbReference type="PRINTS" id="PR00320">
    <property type="entry name" value="GPROTEINBRPT"/>
</dbReference>
<evidence type="ECO:0008006" key="6">
    <source>
        <dbReference type="Google" id="ProtNLM"/>
    </source>
</evidence>
<keyword evidence="5" id="KW-1185">Reference proteome</keyword>
<name>A0A3M6UIH6_POCDA</name>
<dbReference type="OrthoDB" id="2161379at2759"/>
<dbReference type="PANTHER" id="PTHR44464">
    <property type="entry name" value="WD REPEAT-CONTAINING PROTEIN 17"/>
    <property type="match status" value="1"/>
</dbReference>
<reference evidence="4 5" key="1">
    <citation type="journal article" date="2018" name="Sci. Rep.">
        <title>Comparative analysis of the Pocillopora damicornis genome highlights role of immune system in coral evolution.</title>
        <authorList>
            <person name="Cunning R."/>
            <person name="Bay R.A."/>
            <person name="Gillette P."/>
            <person name="Baker A.C."/>
            <person name="Traylor-Knowles N."/>
        </authorList>
    </citation>
    <scope>NUCLEOTIDE SEQUENCE [LARGE SCALE GENOMIC DNA]</scope>
    <source>
        <strain evidence="4">RSMAS</strain>
        <tissue evidence="4">Whole animal</tissue>
    </source>
</reference>
<dbReference type="SUPFAM" id="SSF50978">
    <property type="entry name" value="WD40 repeat-like"/>
    <property type="match status" value="2"/>
</dbReference>
<keyword evidence="1 3" id="KW-0853">WD repeat</keyword>
<evidence type="ECO:0000256" key="3">
    <source>
        <dbReference type="PROSITE-ProRule" id="PRU00221"/>
    </source>
</evidence>
<feature type="repeat" description="WD" evidence="3">
    <location>
        <begin position="57"/>
        <end position="99"/>
    </location>
</feature>
<dbReference type="PANTHER" id="PTHR44464:SF1">
    <property type="entry name" value="WD REPEAT-CONTAINING PROTEIN 17"/>
    <property type="match status" value="1"/>
</dbReference>
<dbReference type="Gene3D" id="2.130.10.10">
    <property type="entry name" value="YVTN repeat-like/Quinoprotein amine dehydrogenase"/>
    <property type="match status" value="4"/>
</dbReference>
<dbReference type="InterPro" id="IPR001680">
    <property type="entry name" value="WD40_rpt"/>
</dbReference>
<dbReference type="PROSITE" id="PS50082">
    <property type="entry name" value="WD_REPEATS_2"/>
    <property type="match status" value="4"/>
</dbReference>
<dbReference type="SMART" id="SM00320">
    <property type="entry name" value="WD40"/>
    <property type="match status" value="12"/>
</dbReference>
<feature type="repeat" description="WD" evidence="3">
    <location>
        <begin position="583"/>
        <end position="625"/>
    </location>
</feature>
<evidence type="ECO:0000256" key="2">
    <source>
        <dbReference type="ARBA" id="ARBA00022737"/>
    </source>
</evidence>
<dbReference type="Proteomes" id="UP000275408">
    <property type="component" value="Unassembled WGS sequence"/>
</dbReference>
<proteinExistence type="predicted"/>